<feature type="signal peptide" evidence="7">
    <location>
        <begin position="1"/>
        <end position="17"/>
    </location>
</feature>
<evidence type="ECO:0000256" key="4">
    <source>
        <dbReference type="ARBA" id="ARBA00041448"/>
    </source>
</evidence>
<keyword evidence="1" id="KW-0436">Ligase</keyword>
<protein>
    <recommendedName>
        <fullName evidence="4">Tubulin--tyrosine ligase-like protein 5</fullName>
    </recommendedName>
</protein>
<reference evidence="8" key="1">
    <citation type="submission" date="2021-02" db="EMBL/GenBank/DDBJ databases">
        <authorList>
            <person name="Dougan E. K."/>
            <person name="Rhodes N."/>
            <person name="Thang M."/>
            <person name="Chan C."/>
        </authorList>
    </citation>
    <scope>NUCLEOTIDE SEQUENCE</scope>
</reference>
<accession>A0A813FL92</accession>
<dbReference type="SUPFAM" id="SSF56059">
    <property type="entry name" value="Glutathione synthetase ATP-binding domain-like"/>
    <property type="match status" value="1"/>
</dbReference>
<evidence type="ECO:0000256" key="5">
    <source>
        <dbReference type="ARBA" id="ARBA00049274"/>
    </source>
</evidence>
<keyword evidence="7" id="KW-0732">Signal</keyword>
<evidence type="ECO:0000313" key="8">
    <source>
        <dbReference type="EMBL" id="CAE8612818.1"/>
    </source>
</evidence>
<feature type="compositionally biased region" description="Low complexity" evidence="6">
    <location>
        <begin position="1925"/>
        <end position="1936"/>
    </location>
</feature>
<dbReference type="PANTHER" id="PTHR12241">
    <property type="entry name" value="TUBULIN POLYGLUTAMYLASE"/>
    <property type="match status" value="1"/>
</dbReference>
<dbReference type="PANTHER" id="PTHR12241:SF145">
    <property type="entry name" value="TUBULIN POLYGLUTAMYLASE TTLL5"/>
    <property type="match status" value="1"/>
</dbReference>
<evidence type="ECO:0000256" key="7">
    <source>
        <dbReference type="SAM" id="SignalP"/>
    </source>
</evidence>
<feature type="compositionally biased region" description="Low complexity" evidence="6">
    <location>
        <begin position="916"/>
        <end position="930"/>
    </location>
</feature>
<evidence type="ECO:0000256" key="1">
    <source>
        <dbReference type="ARBA" id="ARBA00022598"/>
    </source>
</evidence>
<dbReference type="OMA" id="HHEYIRT"/>
<keyword evidence="3" id="KW-0067">ATP-binding</keyword>
<feature type="compositionally biased region" description="Acidic residues" evidence="6">
    <location>
        <begin position="933"/>
        <end position="958"/>
    </location>
</feature>
<evidence type="ECO:0000256" key="3">
    <source>
        <dbReference type="ARBA" id="ARBA00022840"/>
    </source>
</evidence>
<organism evidence="8 9">
    <name type="scientific">Polarella glacialis</name>
    <name type="common">Dinoflagellate</name>
    <dbReference type="NCBI Taxonomy" id="89957"/>
    <lineage>
        <taxon>Eukaryota</taxon>
        <taxon>Sar</taxon>
        <taxon>Alveolata</taxon>
        <taxon>Dinophyceae</taxon>
        <taxon>Suessiales</taxon>
        <taxon>Suessiaceae</taxon>
        <taxon>Polarella</taxon>
    </lineage>
</organism>
<dbReference type="GO" id="GO:0015631">
    <property type="term" value="F:tubulin binding"/>
    <property type="evidence" value="ECO:0007669"/>
    <property type="project" value="TreeGrafter"/>
</dbReference>
<feature type="region of interest" description="Disordered" evidence="6">
    <location>
        <begin position="1917"/>
        <end position="1944"/>
    </location>
</feature>
<dbReference type="Pfam" id="PF03133">
    <property type="entry name" value="TTL"/>
    <property type="match status" value="1"/>
</dbReference>
<dbReference type="GO" id="GO:0000226">
    <property type="term" value="P:microtubule cytoskeleton organization"/>
    <property type="evidence" value="ECO:0007669"/>
    <property type="project" value="TreeGrafter"/>
</dbReference>
<sequence>MRSLLVLSLTLVLGGTAQDLGLPHCWSEPFTYERCCLAGGDPDCWDHEHQPEVCCHYVQPKTCQRDCLQWDTWRNWLPLLTRWRVKSQSTQDSVLVALFGLLGITNAFYVEFGINDHDNAIQSNSRFLYESTVWMDACDQQFGPRQEFWSLEKGSGTVPKRWHGLLLDVKHSNPGINLHKEEVTWRSVVQIFRKYNVPLEPDYVSIDIDSCDLWVFFALTEVYRPRVLTVEYNAAYPLSNATVADCLRDPPRGSISVLKGGASLASLFLAARERGYIVVWLTCYLDVFLVREDLLCEGQGPRSLRDLEFFGECAGQRVQTEPFAADWNLDFAVLAACSDLSDEDLELIVSDLGFAQPGYYTAELREHIALAESFALRSQRHFANASETELAWRAFLHCRRRKVAQEEIEHRQLRERPPPGSARVAKWPSRMTRRLRRAGEDPAQRTAIEAKERARWAARLARVIVEARLPAAVDPAGALVPEAMLRRVARGRRASTLHSQVKTWEKVREWWLRTFSRAWPSSVQQVLGYLEDRLAEPYARTVPDSFHKAFMFVEAAGEVAPGDRLSMHPAVLNWLEEAATTLSAATRPAKKARQLPVRLVIAWERSVMDTSLPTFIRGFAWYKLAKLWGGMRSSDPQGLPPAKVKLDRRGVCGGFERTKTTGAGKKLEQASLVISAQAYIEQPGWLITGFGLWKDMGTAADNLDRDFWLPRPSVDLQGCVRNLATYAHASAMTQALSQLLQYESTGGTRLLLPLAGTSLFWTEHSERATINTWARACEVPEDVRKMMCRWQPSCEEGYLRNLRHLIESAQLKIASAIRIAIAGGEDILDEAQVLGDLEDHLEMNWEHTKAGLKDQVFRLTHFCSSFETDFMSAGLEEAVADTFLGIAASEEAEQTKRKQVGLKPREVLEEQEAESSFKQSSLKQSSLKQSDWSGEEEQEVESDAEPPGLVDDESEDKEDGSAAEHSQRQAPPSSSGEEEEREETFQGVTASDHTKLGGVGSPIRVATKGTTGSLRDGGGLCSPGRWPPSRRTLPGTLFDPIRACFVKGLRRWESRVKGEQGGVDKAFAKLACGGFSESPFRLEAVQVKKDLDDILRSKSLDPSPRVGDRETIIAYRRLQATLAAARDPDWKYLEELAAKGVAIGVGVELPRTPCIYEEKKAWKLKEIVEEPEQVWCENYPTAKDSMKDIRRQVDQDVQAGSAIKITKKDAAARYGNRLTVASLGAVLKEEGSEEVRVLYDGTNQVGADSRIRVRDRMRFPGIGDLDALIREAQDAEGSPRFGIMYDISKAHRLVPVRVEDWGPQAFALDDDLEHLYLYTTGTFGIASAAYWWSRVSGGIVRVIRYILGKLFYVWKLLYADDGLVLGGGKKQKEGILLLFLILEVLEIPVAWKKVKGGFCLEWIGYSIDVKNFQVGVNDKKICCVKRWVEERLGDGKVLGRTMKSGLGRLCFLACVLEHIKPFLGPMFAWTAKVAGGSYVALPAAIKILLLRVVKKFDDFHMRPCKALPRVSGEAFRLDAKAQGDLVCIGGWESFGGVSTMQARWFSVRLTKQQIPWAFSKGEPFKTVASLELLGVLISVLLFIKDAPLRESTAMLTFAAYTDNKGNGHLLNKLMTTKFSLNIIVIEVAEQLWAANAKMNLQWVPREQNEEADSLTNEEFGGFSLANRIVVDFDNLPLLVLPGLMAAAGGMYREGTPNVLKRRENTKRAKVRNSDSRHFPHQPCHQEAEMLARADEEGDEELVFPAVDGGTDGFFEGFERDEEDEAEAEDDEEEEEDEASCISGSGGEQAGAEPPRASKWSLKDLQEHFATEGLDYGLMLGRIKDLLVKTLIAAEPGIVGAWHQGANFRSSKAGHQRGVGPNQTCFELFGFDVLVDETLKPWLLEVNTSPSLSSSSPLDKRLKTQLVADALTLVGISPGGVKDETPSSPLRAASRPSTGQMRPVRSHTMDSILTCQLRDLGEAEWSTILDAHDEFMRRGAFDRIFPEADTVDDYADLFETPRYANTVLAKWLKEGGEMCFHPECSHLRPKWLPEQVHFVAC</sequence>
<dbReference type="Proteomes" id="UP000654075">
    <property type="component" value="Unassembled WGS sequence"/>
</dbReference>
<evidence type="ECO:0000256" key="2">
    <source>
        <dbReference type="ARBA" id="ARBA00022741"/>
    </source>
</evidence>
<dbReference type="Gene3D" id="3.30.470.20">
    <property type="entry name" value="ATP-grasp fold, B domain"/>
    <property type="match status" value="1"/>
</dbReference>
<evidence type="ECO:0000256" key="6">
    <source>
        <dbReference type="SAM" id="MobiDB-lite"/>
    </source>
</evidence>
<dbReference type="EMBL" id="CAJNNV010025168">
    <property type="protein sequence ID" value="CAE8612818.1"/>
    <property type="molecule type" value="Genomic_DNA"/>
</dbReference>
<keyword evidence="9" id="KW-1185">Reference proteome</keyword>
<feature type="region of interest" description="Disordered" evidence="6">
    <location>
        <begin position="1760"/>
        <end position="1796"/>
    </location>
</feature>
<feature type="region of interest" description="Disordered" evidence="6">
    <location>
        <begin position="893"/>
        <end position="1033"/>
    </location>
</feature>
<feature type="region of interest" description="Disordered" evidence="6">
    <location>
        <begin position="1700"/>
        <end position="1721"/>
    </location>
</feature>
<gene>
    <name evidence="8" type="ORF">PGLA1383_LOCUS30606</name>
</gene>
<dbReference type="PROSITE" id="PS51221">
    <property type="entry name" value="TTL"/>
    <property type="match status" value="1"/>
</dbReference>
<dbReference type="GO" id="GO:0005524">
    <property type="term" value="F:ATP binding"/>
    <property type="evidence" value="ECO:0007669"/>
    <property type="project" value="UniProtKB-KW"/>
</dbReference>
<feature type="chain" id="PRO_5032693634" description="Tubulin--tyrosine ligase-like protein 5" evidence="7">
    <location>
        <begin position="18"/>
        <end position="2040"/>
    </location>
</feature>
<keyword evidence="2" id="KW-0547">Nucleotide-binding</keyword>
<evidence type="ECO:0000313" key="9">
    <source>
        <dbReference type="Proteomes" id="UP000654075"/>
    </source>
</evidence>
<feature type="compositionally biased region" description="Acidic residues" evidence="6">
    <location>
        <begin position="1760"/>
        <end position="1778"/>
    </location>
</feature>
<comment type="catalytic activity">
    <reaction evidence="5">
        <text>L-glutamyl-[protein] + L-glutamate + ATP = gamma-L-glutamyl-L-glutamyl-[protein] + ADP + phosphate + H(+)</text>
        <dbReference type="Rhea" id="RHEA:60144"/>
        <dbReference type="Rhea" id="RHEA-COMP:10208"/>
        <dbReference type="Rhea" id="RHEA-COMP:15517"/>
        <dbReference type="ChEBI" id="CHEBI:15378"/>
        <dbReference type="ChEBI" id="CHEBI:29973"/>
        <dbReference type="ChEBI" id="CHEBI:29985"/>
        <dbReference type="ChEBI" id="CHEBI:30616"/>
        <dbReference type="ChEBI" id="CHEBI:43474"/>
        <dbReference type="ChEBI" id="CHEBI:143622"/>
        <dbReference type="ChEBI" id="CHEBI:456216"/>
    </reaction>
    <physiologicalReaction direction="left-to-right" evidence="5">
        <dbReference type="Rhea" id="RHEA:60145"/>
    </physiologicalReaction>
</comment>
<proteinExistence type="predicted"/>
<dbReference type="GO" id="GO:0036064">
    <property type="term" value="C:ciliary basal body"/>
    <property type="evidence" value="ECO:0007669"/>
    <property type="project" value="TreeGrafter"/>
</dbReference>
<dbReference type="InterPro" id="IPR004344">
    <property type="entry name" value="TTL/TTLL_fam"/>
</dbReference>
<comment type="caution">
    <text evidence="8">The sequence shown here is derived from an EMBL/GenBank/DDBJ whole genome shotgun (WGS) entry which is preliminary data.</text>
</comment>
<dbReference type="InterPro" id="IPR043502">
    <property type="entry name" value="DNA/RNA_pol_sf"/>
</dbReference>
<name>A0A813FL92_POLGL</name>
<dbReference type="SUPFAM" id="SSF56672">
    <property type="entry name" value="DNA/RNA polymerases"/>
    <property type="match status" value="1"/>
</dbReference>
<dbReference type="GO" id="GO:0070740">
    <property type="term" value="F:tubulin-glutamic acid ligase activity"/>
    <property type="evidence" value="ECO:0007669"/>
    <property type="project" value="TreeGrafter"/>
</dbReference>